<dbReference type="AlphaFoldDB" id="A0A232FLR1"/>
<dbReference type="Proteomes" id="UP000215335">
    <property type="component" value="Unassembled WGS sequence"/>
</dbReference>
<protein>
    <submittedName>
        <fullName evidence="1">Uncharacterized protein</fullName>
    </submittedName>
</protein>
<keyword evidence="2" id="KW-1185">Reference proteome</keyword>
<evidence type="ECO:0000313" key="1">
    <source>
        <dbReference type="EMBL" id="OXU31449.1"/>
    </source>
</evidence>
<reference evidence="1 2" key="1">
    <citation type="journal article" date="2017" name="Curr. Biol.">
        <title>The Evolution of Venom by Co-option of Single-Copy Genes.</title>
        <authorList>
            <person name="Martinson E.O."/>
            <person name="Mrinalini"/>
            <person name="Kelkar Y.D."/>
            <person name="Chang C.H."/>
            <person name="Werren J.H."/>
        </authorList>
    </citation>
    <scope>NUCLEOTIDE SEQUENCE [LARGE SCALE GENOMIC DNA]</scope>
    <source>
        <strain evidence="1 2">Alberta</strain>
        <tissue evidence="1">Whole body</tissue>
    </source>
</reference>
<evidence type="ECO:0000313" key="2">
    <source>
        <dbReference type="Proteomes" id="UP000215335"/>
    </source>
</evidence>
<comment type="caution">
    <text evidence="1">The sequence shown here is derived from an EMBL/GenBank/DDBJ whole genome shotgun (WGS) entry which is preliminary data.</text>
</comment>
<gene>
    <name evidence="1" type="ORF">TSAR_000787</name>
</gene>
<name>A0A232FLR1_9HYME</name>
<organism evidence="1 2">
    <name type="scientific">Trichomalopsis sarcophagae</name>
    <dbReference type="NCBI Taxonomy" id="543379"/>
    <lineage>
        <taxon>Eukaryota</taxon>
        <taxon>Metazoa</taxon>
        <taxon>Ecdysozoa</taxon>
        <taxon>Arthropoda</taxon>
        <taxon>Hexapoda</taxon>
        <taxon>Insecta</taxon>
        <taxon>Pterygota</taxon>
        <taxon>Neoptera</taxon>
        <taxon>Endopterygota</taxon>
        <taxon>Hymenoptera</taxon>
        <taxon>Apocrita</taxon>
        <taxon>Proctotrupomorpha</taxon>
        <taxon>Chalcidoidea</taxon>
        <taxon>Pteromalidae</taxon>
        <taxon>Pteromalinae</taxon>
        <taxon>Trichomalopsis</taxon>
    </lineage>
</organism>
<sequence length="274" mass="32086">MPPQTEQETFRKNMNELLLATNSVANSKPPSPNQLSNLFAAVLTSHRSPAHHYCIVKHRECQKISATNLDLNCFKPFCKWFSVLYSQGKVPNPNSPILMIFIYVVEHEKIRDTKRSPGVKMILRLTHYSYGKRRLHLMSKYQNHLPYGETWSVISRFKYTTNIPKTILLSVNYVLVSKSPPGWRDMVSKSVPAWRDIAYDTMHYKYTTNVLKKIFNYSRQCPGTKITFRMDKSCRWCPGVRVILRKTKIPRSPEKFPEKIKKMRLDQKQLFAIQ</sequence>
<proteinExistence type="predicted"/>
<accession>A0A232FLR1</accession>
<dbReference type="EMBL" id="NNAY01000056">
    <property type="protein sequence ID" value="OXU31449.1"/>
    <property type="molecule type" value="Genomic_DNA"/>
</dbReference>